<feature type="transmembrane region" description="Helical" evidence="6">
    <location>
        <begin position="306"/>
        <end position="338"/>
    </location>
</feature>
<keyword evidence="4 6" id="KW-1133">Transmembrane helix</keyword>
<proteinExistence type="inferred from homology"/>
<dbReference type="Proteomes" id="UP000566324">
    <property type="component" value="Unassembled WGS sequence"/>
</dbReference>
<evidence type="ECO:0000256" key="4">
    <source>
        <dbReference type="ARBA" id="ARBA00022989"/>
    </source>
</evidence>
<comment type="caution">
    <text evidence="7">The sequence shown here is derived from an EMBL/GenBank/DDBJ whole genome shotgun (WGS) entry which is preliminary data.</text>
</comment>
<evidence type="ECO:0000256" key="5">
    <source>
        <dbReference type="ARBA" id="ARBA00023136"/>
    </source>
</evidence>
<dbReference type="RefSeq" id="WP_184066225.1">
    <property type="nucleotide sequence ID" value="NZ_JACHNZ010000009.1"/>
</dbReference>
<evidence type="ECO:0000313" key="8">
    <source>
        <dbReference type="Proteomes" id="UP000566324"/>
    </source>
</evidence>
<evidence type="ECO:0000313" key="7">
    <source>
        <dbReference type="EMBL" id="MBB4631467.1"/>
    </source>
</evidence>
<organism evidence="7 8">
    <name type="scientific">Sphingosinicella soli</name>
    <dbReference type="NCBI Taxonomy" id="333708"/>
    <lineage>
        <taxon>Bacteria</taxon>
        <taxon>Pseudomonadati</taxon>
        <taxon>Pseudomonadota</taxon>
        <taxon>Alphaproteobacteria</taxon>
        <taxon>Sphingomonadales</taxon>
        <taxon>Sphingosinicellaceae</taxon>
        <taxon>Sphingosinicella</taxon>
    </lineage>
</organism>
<evidence type="ECO:0000256" key="3">
    <source>
        <dbReference type="ARBA" id="ARBA00022692"/>
    </source>
</evidence>
<protein>
    <submittedName>
        <fullName evidence="7">Putative PurR-regulated permease PerM</fullName>
    </submittedName>
</protein>
<comment type="subcellular location">
    <subcellularLocation>
        <location evidence="1">Membrane</location>
        <topology evidence="1">Multi-pass membrane protein</topology>
    </subcellularLocation>
</comment>
<dbReference type="AlphaFoldDB" id="A0A7W7AZZ9"/>
<keyword evidence="8" id="KW-1185">Reference proteome</keyword>
<dbReference type="GO" id="GO:0016020">
    <property type="term" value="C:membrane"/>
    <property type="evidence" value="ECO:0007669"/>
    <property type="project" value="UniProtKB-SubCell"/>
</dbReference>
<dbReference type="Pfam" id="PF01594">
    <property type="entry name" value="AI-2E_transport"/>
    <property type="match status" value="1"/>
</dbReference>
<dbReference type="EMBL" id="JACHNZ010000009">
    <property type="protein sequence ID" value="MBB4631467.1"/>
    <property type="molecule type" value="Genomic_DNA"/>
</dbReference>
<name>A0A7W7AZZ9_9SPHN</name>
<reference evidence="7 8" key="1">
    <citation type="submission" date="2020-08" db="EMBL/GenBank/DDBJ databases">
        <title>Genomic Encyclopedia of Type Strains, Phase IV (KMG-IV): sequencing the most valuable type-strain genomes for metagenomic binning, comparative biology and taxonomic classification.</title>
        <authorList>
            <person name="Goeker M."/>
        </authorList>
    </citation>
    <scope>NUCLEOTIDE SEQUENCE [LARGE SCALE GENOMIC DNA]</scope>
    <source>
        <strain evidence="7 8">DSM 17328</strain>
    </source>
</reference>
<comment type="similarity">
    <text evidence="2">Belongs to the autoinducer-2 exporter (AI-2E) (TC 2.A.86) family.</text>
</comment>
<keyword evidence="3 6" id="KW-0812">Transmembrane</keyword>
<accession>A0A7W7AZZ9</accession>
<feature type="transmembrane region" description="Helical" evidence="6">
    <location>
        <begin position="12"/>
        <end position="41"/>
    </location>
</feature>
<evidence type="ECO:0000256" key="6">
    <source>
        <dbReference type="SAM" id="Phobius"/>
    </source>
</evidence>
<feature type="transmembrane region" description="Helical" evidence="6">
    <location>
        <begin position="157"/>
        <end position="174"/>
    </location>
</feature>
<gene>
    <name evidence="7" type="ORF">GGQ98_001076</name>
</gene>
<keyword evidence="5 6" id="KW-0472">Membrane</keyword>
<feature type="transmembrane region" description="Helical" evidence="6">
    <location>
        <begin position="208"/>
        <end position="229"/>
    </location>
</feature>
<feature type="transmembrane region" description="Helical" evidence="6">
    <location>
        <begin position="61"/>
        <end position="83"/>
    </location>
</feature>
<dbReference type="InterPro" id="IPR002549">
    <property type="entry name" value="AI-2E-like"/>
</dbReference>
<evidence type="ECO:0000256" key="2">
    <source>
        <dbReference type="ARBA" id="ARBA00009773"/>
    </source>
</evidence>
<dbReference type="PANTHER" id="PTHR21716">
    <property type="entry name" value="TRANSMEMBRANE PROTEIN"/>
    <property type="match status" value="1"/>
</dbReference>
<sequence length="352" mass="38039">MRKIEDRTFLALIVIVSLAFAWVLLPFFGAILWALIAAILFEPLNRRLLAKFPGRPNFTALLTLLVILAMVILPAITLGIFLLQEATAIYTHIESGQIDVSGYFRQVQALLPDWAISMLRRLGLGNISAIREKAADGIADSFQVLAAQTVVIGQRTFGFLVGLGVMLYLTFFLLRDGDAIVEKLRGSMPLHPAQRNALMTKFVTVIRATVKGSIIVAIVQGAVGGVVFWSLGIQAAVLWGVLMGFLSLLPAVGTGLVWVPVAIYLFVTGAVWQGVVLVFCGIFVIGLIDNILRPILVGRDARMPDYIVLISTLGGIELFGLNGIVIGPVIAALFMAVWEIVAAGRRSGWTSA</sequence>
<dbReference type="PANTHER" id="PTHR21716:SF4">
    <property type="entry name" value="TRANSMEMBRANE PROTEIN 245"/>
    <property type="match status" value="1"/>
</dbReference>
<feature type="transmembrane region" description="Helical" evidence="6">
    <location>
        <begin position="236"/>
        <end position="257"/>
    </location>
</feature>
<evidence type="ECO:0000256" key="1">
    <source>
        <dbReference type="ARBA" id="ARBA00004141"/>
    </source>
</evidence>